<gene>
    <name evidence="2" type="ORF">EAG_02131</name>
</gene>
<dbReference type="InParanoid" id="E2B1R3"/>
<feature type="region of interest" description="Disordered" evidence="1">
    <location>
        <begin position="205"/>
        <end position="292"/>
    </location>
</feature>
<proteinExistence type="predicted"/>
<name>E2B1R3_CAMFO</name>
<accession>E2B1R3</accession>
<organism evidence="3">
    <name type="scientific">Camponotus floridanus</name>
    <name type="common">Florida carpenter ant</name>
    <dbReference type="NCBI Taxonomy" id="104421"/>
    <lineage>
        <taxon>Eukaryota</taxon>
        <taxon>Metazoa</taxon>
        <taxon>Ecdysozoa</taxon>
        <taxon>Arthropoda</taxon>
        <taxon>Hexapoda</taxon>
        <taxon>Insecta</taxon>
        <taxon>Pterygota</taxon>
        <taxon>Neoptera</taxon>
        <taxon>Endopterygota</taxon>
        <taxon>Hymenoptera</taxon>
        <taxon>Apocrita</taxon>
        <taxon>Aculeata</taxon>
        <taxon>Formicoidea</taxon>
        <taxon>Formicidae</taxon>
        <taxon>Formicinae</taxon>
        <taxon>Camponotus</taxon>
    </lineage>
</organism>
<sequence>MGESFQAMRLHSIDPTFDLAESRAEPICVAPTSSGLPGTAFRVPRAVGGYADPPVAHGVPYNQPLGLSIRRRLTCPGEGGDLLDQLLPFGVRPVVVVLTAGSFADLRLTASRALSGRASRQQGDLIDDILHLIGERIRFFTGLRTAVKLLLLLLLLLLSGFETRTMLERLGVATPIVYGSVGRPDVADCPGSKSADAPATSILADTLGRNGGIPGTAPSPSRGTAAARRSSLQERTADVPSPSPGDLGPVAGTPASKPAVPALACRPPRAATLDHPRVGHRSSPQPLLKANREIGPPRMMKIVSKSTYEIVVNAAIRNRARRGEQEVKLPSSFLLSLKTSEDLYLSDSSYMRTTDPKIATTHAGNLFGGNLRASFRVRPMDSGGKLTEWNLKRLVTRVLVRDSSESGVIRGLPRQMNLGGGVSRGEDLRSAITARYAKYAQRPVIVDTMARNDCFTPPLARELGNKLAAGLISLSRSMTAPPRLRRQGLMSEGVSRPDAGPEDMVEIVSRRTAGSARSLTRSAASLKTGQFRLKRRRGGKVRGADILKDYGNVIR</sequence>
<protein>
    <submittedName>
        <fullName evidence="2">Uncharacterized protein</fullName>
    </submittedName>
</protein>
<evidence type="ECO:0000313" key="3">
    <source>
        <dbReference type="Proteomes" id="UP000000311"/>
    </source>
</evidence>
<dbReference type="EMBL" id="GL444953">
    <property type="protein sequence ID" value="EFN60419.1"/>
    <property type="molecule type" value="Genomic_DNA"/>
</dbReference>
<dbReference type="OrthoDB" id="10585886at2759"/>
<reference evidence="2 3" key="1">
    <citation type="journal article" date="2010" name="Science">
        <title>Genomic comparison of the ants Camponotus floridanus and Harpegnathos saltator.</title>
        <authorList>
            <person name="Bonasio R."/>
            <person name="Zhang G."/>
            <person name="Ye C."/>
            <person name="Mutti N.S."/>
            <person name="Fang X."/>
            <person name="Qin N."/>
            <person name="Donahue G."/>
            <person name="Yang P."/>
            <person name="Li Q."/>
            <person name="Li C."/>
            <person name="Zhang P."/>
            <person name="Huang Z."/>
            <person name="Berger S.L."/>
            <person name="Reinberg D."/>
            <person name="Wang J."/>
            <person name="Liebig J."/>
        </authorList>
    </citation>
    <scope>NUCLEOTIDE SEQUENCE [LARGE SCALE GENOMIC DNA]</scope>
    <source>
        <strain evidence="3">C129</strain>
    </source>
</reference>
<evidence type="ECO:0000256" key="1">
    <source>
        <dbReference type="SAM" id="MobiDB-lite"/>
    </source>
</evidence>
<keyword evidence="3" id="KW-1185">Reference proteome</keyword>
<dbReference type="AlphaFoldDB" id="E2B1R3"/>
<dbReference type="Proteomes" id="UP000000311">
    <property type="component" value="Unassembled WGS sequence"/>
</dbReference>
<evidence type="ECO:0000313" key="2">
    <source>
        <dbReference type="EMBL" id="EFN60419.1"/>
    </source>
</evidence>